<dbReference type="EMBL" id="BSUO01000001">
    <property type="protein sequence ID" value="GMA40384.1"/>
    <property type="molecule type" value="Genomic_DNA"/>
</dbReference>
<sequence length="70" mass="7892">MSNSEEADARSDAVENVKERAESWDPGAEPETVEQHLREGFEQAGVDVPEQDVERIADEVHKEKDAQIEE</sequence>
<reference evidence="3" key="1">
    <citation type="journal article" date="2019" name="Int. J. Syst. Evol. Microbiol.">
        <title>The Global Catalogue of Microorganisms (GCM) 10K type strain sequencing project: providing services to taxonomists for standard genome sequencing and annotation.</title>
        <authorList>
            <consortium name="The Broad Institute Genomics Platform"/>
            <consortium name="The Broad Institute Genome Sequencing Center for Infectious Disease"/>
            <person name="Wu L."/>
            <person name="Ma J."/>
        </authorList>
    </citation>
    <scope>NUCLEOTIDE SEQUENCE [LARGE SCALE GENOMIC DNA]</scope>
    <source>
        <strain evidence="3">NBRC 113072</strain>
    </source>
</reference>
<gene>
    <name evidence="2" type="ORF">GCM10025883_24290</name>
</gene>
<comment type="caution">
    <text evidence="2">The sequence shown here is derived from an EMBL/GenBank/DDBJ whole genome shotgun (WGS) entry which is preliminary data.</text>
</comment>
<proteinExistence type="predicted"/>
<feature type="compositionally biased region" description="Basic and acidic residues" evidence="1">
    <location>
        <begin position="7"/>
        <end position="23"/>
    </location>
</feature>
<evidence type="ECO:0000256" key="1">
    <source>
        <dbReference type="SAM" id="MobiDB-lite"/>
    </source>
</evidence>
<dbReference type="Proteomes" id="UP001157126">
    <property type="component" value="Unassembled WGS sequence"/>
</dbReference>
<organism evidence="2 3">
    <name type="scientific">Mobilicoccus caccae</name>
    <dbReference type="NCBI Taxonomy" id="1859295"/>
    <lineage>
        <taxon>Bacteria</taxon>
        <taxon>Bacillati</taxon>
        <taxon>Actinomycetota</taxon>
        <taxon>Actinomycetes</taxon>
        <taxon>Micrococcales</taxon>
        <taxon>Dermatophilaceae</taxon>
        <taxon>Mobilicoccus</taxon>
    </lineage>
</organism>
<keyword evidence="3" id="KW-1185">Reference proteome</keyword>
<feature type="region of interest" description="Disordered" evidence="1">
    <location>
        <begin position="1"/>
        <end position="34"/>
    </location>
</feature>
<accession>A0ABQ6ISC3</accession>
<name>A0ABQ6ISC3_9MICO</name>
<evidence type="ECO:0000313" key="2">
    <source>
        <dbReference type="EMBL" id="GMA40384.1"/>
    </source>
</evidence>
<dbReference type="RefSeq" id="WP_284304093.1">
    <property type="nucleotide sequence ID" value="NZ_BSUO01000001.1"/>
</dbReference>
<protein>
    <submittedName>
        <fullName evidence="2">Uncharacterized protein</fullName>
    </submittedName>
</protein>
<evidence type="ECO:0000313" key="3">
    <source>
        <dbReference type="Proteomes" id="UP001157126"/>
    </source>
</evidence>